<name>A0ABQ8SX19_PERAM</name>
<dbReference type="EMBL" id="JAJSOF020000019">
    <property type="protein sequence ID" value="KAJ4438321.1"/>
    <property type="molecule type" value="Genomic_DNA"/>
</dbReference>
<sequence>MLLVSSDPLISSLRKLPVKKSGSLSPQVINLLLPSPPVSSLATSEASGNLSSEMDIVANFRIPKEENRVKITATKASRQLNNHLLSQKTSEWREFENHIKENDIELAAITLEKTIQSAKTLHTAKSSKTPEDLRYYSQTRKEYKDLLKAKRKEYMEQEATKMVKEAKKDPYIALRPRRAQSSGKMDLRIWKNTSAAFST</sequence>
<dbReference type="Proteomes" id="UP001148838">
    <property type="component" value="Unassembled WGS sequence"/>
</dbReference>
<organism evidence="1 2">
    <name type="scientific">Periplaneta americana</name>
    <name type="common">American cockroach</name>
    <name type="synonym">Blatta americana</name>
    <dbReference type="NCBI Taxonomy" id="6978"/>
    <lineage>
        <taxon>Eukaryota</taxon>
        <taxon>Metazoa</taxon>
        <taxon>Ecdysozoa</taxon>
        <taxon>Arthropoda</taxon>
        <taxon>Hexapoda</taxon>
        <taxon>Insecta</taxon>
        <taxon>Pterygota</taxon>
        <taxon>Neoptera</taxon>
        <taxon>Polyneoptera</taxon>
        <taxon>Dictyoptera</taxon>
        <taxon>Blattodea</taxon>
        <taxon>Blattoidea</taxon>
        <taxon>Blattidae</taxon>
        <taxon>Blattinae</taxon>
        <taxon>Periplaneta</taxon>
    </lineage>
</organism>
<comment type="caution">
    <text evidence="1">The sequence shown here is derived from an EMBL/GenBank/DDBJ whole genome shotgun (WGS) entry which is preliminary data.</text>
</comment>
<reference evidence="1 2" key="1">
    <citation type="journal article" date="2022" name="Allergy">
        <title>Genome assembly and annotation of Periplaneta americana reveal a comprehensive cockroach allergen profile.</title>
        <authorList>
            <person name="Wang L."/>
            <person name="Xiong Q."/>
            <person name="Saelim N."/>
            <person name="Wang L."/>
            <person name="Nong W."/>
            <person name="Wan A.T."/>
            <person name="Shi M."/>
            <person name="Liu X."/>
            <person name="Cao Q."/>
            <person name="Hui J.H.L."/>
            <person name="Sookrung N."/>
            <person name="Leung T.F."/>
            <person name="Tungtrongchitr A."/>
            <person name="Tsui S.K.W."/>
        </authorList>
    </citation>
    <scope>NUCLEOTIDE SEQUENCE [LARGE SCALE GENOMIC DNA]</scope>
    <source>
        <strain evidence="1">PWHHKU_190912</strain>
    </source>
</reference>
<gene>
    <name evidence="1" type="ORF">ANN_14263</name>
</gene>
<keyword evidence="2" id="KW-1185">Reference proteome</keyword>
<proteinExistence type="predicted"/>
<accession>A0ABQ8SX19</accession>
<evidence type="ECO:0000313" key="2">
    <source>
        <dbReference type="Proteomes" id="UP001148838"/>
    </source>
</evidence>
<evidence type="ECO:0000313" key="1">
    <source>
        <dbReference type="EMBL" id="KAJ4438321.1"/>
    </source>
</evidence>
<protein>
    <submittedName>
        <fullName evidence="1">Uncharacterized protein</fullName>
    </submittedName>
</protein>